<keyword evidence="3" id="KW-1185">Reference proteome</keyword>
<feature type="region of interest" description="Disordered" evidence="1">
    <location>
        <begin position="1"/>
        <end position="37"/>
    </location>
</feature>
<feature type="compositionally biased region" description="Low complexity" evidence="1">
    <location>
        <begin position="1"/>
        <end position="15"/>
    </location>
</feature>
<dbReference type="RefSeq" id="WP_077972545.1">
    <property type="nucleotide sequence ID" value="NZ_CAXUOT020000003.1"/>
</dbReference>
<name>A0A1U9MJQ3_9HYPH</name>
<feature type="compositionally biased region" description="Basic and acidic residues" evidence="1">
    <location>
        <begin position="24"/>
        <end position="35"/>
    </location>
</feature>
<dbReference type="AlphaFoldDB" id="A0A1U9MJQ3"/>
<dbReference type="Proteomes" id="UP000189632">
    <property type="component" value="Chromosome"/>
</dbReference>
<sequence length="205" mass="23578">MISTSYSSSVSQQVYNKPTVSAPKIDEQPKADPMKPVRLNVTDDASSLDDFSREQLSEVLLNKNGFYNEEQKLNAEYRLWKESADVYWQNRDSGKSRSDSLAAAIGNMDEAGPLERQTFFWNDNRAQLVKGYEFQSNKEGKEAKDFSIEDPLYKSLKDFYDKLAEDTTESLEKDGRVKDRVQNVDYIAIKNQYEIDQNTGYSFKV</sequence>
<reference evidence="2 3" key="1">
    <citation type="submission" date="2016-11" db="EMBL/GenBank/DDBJ databases">
        <title>Comparative genomics of Bartonella apis.</title>
        <authorList>
            <person name="Engel P."/>
        </authorList>
    </citation>
    <scope>NUCLEOTIDE SEQUENCE [LARGE SCALE GENOMIC DNA]</scope>
    <source>
        <strain evidence="2 3">BBC0122</strain>
    </source>
</reference>
<dbReference type="EMBL" id="CP015625">
    <property type="protein sequence ID" value="AQT47949.1"/>
    <property type="molecule type" value="Genomic_DNA"/>
</dbReference>
<evidence type="ECO:0000256" key="1">
    <source>
        <dbReference type="SAM" id="MobiDB-lite"/>
    </source>
</evidence>
<proteinExistence type="predicted"/>
<dbReference type="KEGG" id="bapi:BBC0122_018520"/>
<accession>A0A1U9MJQ3</accession>
<dbReference type="STRING" id="1686310.BBC0244_018390"/>
<evidence type="ECO:0000313" key="2">
    <source>
        <dbReference type="EMBL" id="AQT47949.1"/>
    </source>
</evidence>
<protein>
    <submittedName>
        <fullName evidence="2">Uncharacterized protein</fullName>
    </submittedName>
</protein>
<evidence type="ECO:0000313" key="3">
    <source>
        <dbReference type="Proteomes" id="UP000189632"/>
    </source>
</evidence>
<organism evidence="2 3">
    <name type="scientific">Bartonella choladocola</name>
    <dbReference type="NCBI Taxonomy" id="2750995"/>
    <lineage>
        <taxon>Bacteria</taxon>
        <taxon>Pseudomonadati</taxon>
        <taxon>Pseudomonadota</taxon>
        <taxon>Alphaproteobacteria</taxon>
        <taxon>Hyphomicrobiales</taxon>
        <taxon>Bartonellaceae</taxon>
        <taxon>Bartonella</taxon>
    </lineage>
</organism>
<gene>
    <name evidence="2" type="ORF">BBC0122_018520</name>
</gene>